<dbReference type="EMBL" id="CM045877">
    <property type="protein sequence ID" value="KAI7941066.1"/>
    <property type="molecule type" value="Genomic_DNA"/>
</dbReference>
<reference evidence="2" key="2">
    <citation type="journal article" date="2018" name="Mol. Plant Microbe Interact.">
        <title>Genome sequence resources for the wheat stripe rust pathogen (Puccinia striiformis f. sp. tritici) and the barley stripe rust pathogen (Puccinia striiformis f. sp. hordei).</title>
        <authorList>
            <person name="Xia C."/>
            <person name="Wang M."/>
            <person name="Yin C."/>
            <person name="Cornejo O.E."/>
            <person name="Hulbert S.H."/>
            <person name="Chen X."/>
        </authorList>
    </citation>
    <scope>NUCLEOTIDE SEQUENCE [LARGE SCALE GENOMIC DNA]</scope>
    <source>
        <strain evidence="2">93-210</strain>
    </source>
</reference>
<proteinExistence type="predicted"/>
<keyword evidence="2" id="KW-1185">Reference proteome</keyword>
<reference evidence="2" key="1">
    <citation type="journal article" date="2018" name="BMC Genomics">
        <title>Genomic insights into host adaptation between the wheat stripe rust pathogen (Puccinia striiformis f. sp. tritici) and the barley stripe rust pathogen (Puccinia striiformis f. sp. hordei).</title>
        <authorList>
            <person name="Xia C."/>
            <person name="Wang M."/>
            <person name="Yin C."/>
            <person name="Cornejo O.E."/>
            <person name="Hulbert S.H."/>
            <person name="Chen X."/>
        </authorList>
    </citation>
    <scope>NUCLEOTIDE SEQUENCE [LARGE SCALE GENOMIC DNA]</scope>
    <source>
        <strain evidence="2">93-210</strain>
    </source>
</reference>
<dbReference type="Proteomes" id="UP001060170">
    <property type="component" value="Chromosome 13"/>
</dbReference>
<evidence type="ECO:0000313" key="1">
    <source>
        <dbReference type="EMBL" id="KAI7941066.1"/>
    </source>
</evidence>
<protein>
    <submittedName>
        <fullName evidence="1">Uncharacterized protein</fullName>
    </submittedName>
</protein>
<evidence type="ECO:0000313" key="2">
    <source>
        <dbReference type="Proteomes" id="UP001060170"/>
    </source>
</evidence>
<accession>A0ACC0DY95</accession>
<comment type="caution">
    <text evidence="1">The sequence shown here is derived from an EMBL/GenBank/DDBJ whole genome shotgun (WGS) entry which is preliminary data.</text>
</comment>
<name>A0ACC0DY95_9BASI</name>
<reference evidence="1 2" key="3">
    <citation type="journal article" date="2022" name="Microbiol. Spectr.">
        <title>Folding features and dynamics of 3D genome architecture in plant fungal pathogens.</title>
        <authorList>
            <person name="Xia C."/>
        </authorList>
    </citation>
    <scope>NUCLEOTIDE SEQUENCE [LARGE SCALE GENOMIC DNA]</scope>
    <source>
        <strain evidence="1 2">93-210</strain>
    </source>
</reference>
<organism evidence="1 2">
    <name type="scientific">Puccinia striiformis f. sp. tritici</name>
    <dbReference type="NCBI Taxonomy" id="168172"/>
    <lineage>
        <taxon>Eukaryota</taxon>
        <taxon>Fungi</taxon>
        <taxon>Dikarya</taxon>
        <taxon>Basidiomycota</taxon>
        <taxon>Pucciniomycotina</taxon>
        <taxon>Pucciniomycetes</taxon>
        <taxon>Pucciniales</taxon>
        <taxon>Pucciniaceae</taxon>
        <taxon>Puccinia</taxon>
    </lineage>
</organism>
<sequence>MTSNSGALKHLPPLSASTFQDWKNLVFSYCSRGNLDDHLLTNLVAGEKDAVARVALLSQKSEAAGIIGENLGVEFYAKFVTDENQKQPHTLWSTICSHFESSSKENQSMVYLDFLKVGFTENGGLSKLITDLDVSIANLRNSTSSLLKWKSLGKSFLISARLRLVQCSGTLTLNILLK</sequence>
<gene>
    <name evidence="1" type="ORF">MJO28_013351</name>
</gene>